<evidence type="ECO:0000256" key="4">
    <source>
        <dbReference type="ARBA" id="ARBA00022843"/>
    </source>
</evidence>
<reference evidence="12" key="3">
    <citation type="submission" date="2025-09" db="UniProtKB">
        <authorList>
            <consortium name="Ensembl"/>
        </authorList>
    </citation>
    <scope>IDENTIFICATION</scope>
</reference>
<evidence type="ECO:0000256" key="6">
    <source>
        <dbReference type="ARBA" id="ARBA00023054"/>
    </source>
</evidence>
<dbReference type="Proteomes" id="UP000005225">
    <property type="component" value="Unassembled WGS sequence"/>
</dbReference>
<dbReference type="EMBL" id="AAQR03167557">
    <property type="status" value="NOT_ANNOTATED_CDS"/>
    <property type="molecule type" value="Genomic_DNA"/>
</dbReference>
<reference evidence="12" key="2">
    <citation type="submission" date="2025-08" db="UniProtKB">
        <authorList>
            <consortium name="Ensembl"/>
        </authorList>
    </citation>
    <scope>IDENTIFICATION</scope>
</reference>
<keyword evidence="5" id="KW-0007">Acetylation</keyword>
<dbReference type="GO" id="GO:0005730">
    <property type="term" value="C:nucleolus"/>
    <property type="evidence" value="ECO:0007669"/>
    <property type="project" value="UniProtKB-SubCell"/>
</dbReference>
<evidence type="ECO:0000256" key="2">
    <source>
        <dbReference type="ARBA" id="ARBA00022499"/>
    </source>
</evidence>
<dbReference type="InterPro" id="IPR016095">
    <property type="entry name" value="Ribosomal_uL1_3-a/b-sand"/>
</dbReference>
<dbReference type="InterPro" id="IPR050257">
    <property type="entry name" value="eL8/uL1-like"/>
</dbReference>
<dbReference type="OMA" id="GHTGMQA"/>
<dbReference type="GO" id="GO:2000772">
    <property type="term" value="P:regulation of cellular senescence"/>
    <property type="evidence" value="ECO:0007669"/>
    <property type="project" value="Ensembl"/>
</dbReference>
<evidence type="ECO:0000256" key="3">
    <source>
        <dbReference type="ARBA" id="ARBA00022553"/>
    </source>
</evidence>
<dbReference type="GO" id="GO:0042981">
    <property type="term" value="P:regulation of apoptotic process"/>
    <property type="evidence" value="ECO:0007669"/>
    <property type="project" value="Ensembl"/>
</dbReference>
<evidence type="ECO:0000256" key="10">
    <source>
        <dbReference type="ARBA" id="ARBA00070787"/>
    </source>
</evidence>
<dbReference type="EMBL" id="AAQR03167559">
    <property type="status" value="NOT_ANNOTATED_CDS"/>
    <property type="molecule type" value="Genomic_DNA"/>
</dbReference>
<evidence type="ECO:0000313" key="12">
    <source>
        <dbReference type="Ensembl" id="ENSOGAP00000013565.2"/>
    </source>
</evidence>
<dbReference type="FunCoup" id="H0XCN7">
    <property type="interactions" value="2052"/>
</dbReference>
<comment type="subcellular location">
    <subcellularLocation>
        <location evidence="1">Nucleus</location>
        <location evidence="1">Nucleolus</location>
    </subcellularLocation>
</comment>
<dbReference type="EMBL" id="AAQR03167556">
    <property type="status" value="NOT_ANNOTATED_CDS"/>
    <property type="molecule type" value="Genomic_DNA"/>
</dbReference>
<feature type="compositionally biased region" description="Basic residues" evidence="11">
    <location>
        <begin position="336"/>
        <end position="350"/>
    </location>
</feature>
<evidence type="ECO:0000256" key="7">
    <source>
        <dbReference type="ARBA" id="ARBA00023242"/>
    </source>
</evidence>
<keyword evidence="6" id="KW-0175">Coiled coil</keyword>
<keyword evidence="7" id="KW-0539">Nucleus</keyword>
<organism evidence="12 13">
    <name type="scientific">Otolemur garnettii</name>
    <name type="common">Small-eared galago</name>
    <name type="synonym">Garnett's greater bushbaby</name>
    <dbReference type="NCBI Taxonomy" id="30611"/>
    <lineage>
        <taxon>Eukaryota</taxon>
        <taxon>Metazoa</taxon>
        <taxon>Chordata</taxon>
        <taxon>Craniata</taxon>
        <taxon>Vertebrata</taxon>
        <taxon>Euteleostomi</taxon>
        <taxon>Mammalia</taxon>
        <taxon>Eutheria</taxon>
        <taxon>Euarchontoglires</taxon>
        <taxon>Primates</taxon>
        <taxon>Strepsirrhini</taxon>
        <taxon>Lorisiformes</taxon>
        <taxon>Galagidae</taxon>
        <taxon>Otolemur</taxon>
    </lineage>
</organism>
<name>H0XCN7_OTOGA</name>
<dbReference type="FunFam" id="3.40.50.790:FF:000004">
    <property type="entry name" value="Ribosomal L1 domain-containing 1-like 1"/>
    <property type="match status" value="1"/>
</dbReference>
<dbReference type="PANTHER" id="PTHR23105">
    <property type="entry name" value="RIBOSOMAL PROTEIN L7AE FAMILY MEMBER"/>
    <property type="match status" value="1"/>
</dbReference>
<dbReference type="EMBL" id="AAQR03167553">
    <property type="status" value="NOT_ANNOTATED_CDS"/>
    <property type="molecule type" value="Genomic_DNA"/>
</dbReference>
<reference evidence="13" key="1">
    <citation type="submission" date="2011-03" db="EMBL/GenBank/DDBJ databases">
        <title>Version 3 of the genome sequence of Otolemur garnettii (Bushbaby).</title>
        <authorList>
            <consortium name="The Broad Institute Genome Sequencing Platform"/>
            <person name="Di Palma F."/>
            <person name="Johnson J."/>
            <person name="Lander E.S."/>
            <person name="Lindblad-Toh K."/>
            <person name="Jaffe D.B."/>
            <person name="Gnerre S."/>
            <person name="MacCallum I."/>
            <person name="Przybylski D."/>
            <person name="Ribeiro F.J."/>
            <person name="Burton J.N."/>
            <person name="Walker B.J."/>
            <person name="Sharpe T."/>
            <person name="Hall G."/>
        </authorList>
    </citation>
    <scope>NUCLEOTIDE SEQUENCE [LARGE SCALE GENOMIC DNA]</scope>
</reference>
<evidence type="ECO:0000313" key="13">
    <source>
        <dbReference type="Proteomes" id="UP000005225"/>
    </source>
</evidence>
<feature type="compositionally biased region" description="Basic and acidic residues" evidence="11">
    <location>
        <begin position="431"/>
        <end position="457"/>
    </location>
</feature>
<dbReference type="CDD" id="cd00403">
    <property type="entry name" value="Ribosomal_L1"/>
    <property type="match status" value="1"/>
</dbReference>
<evidence type="ECO:0000256" key="9">
    <source>
        <dbReference type="ARBA" id="ARBA00061550"/>
    </source>
</evidence>
<dbReference type="Gene3D" id="3.30.190.20">
    <property type="match status" value="1"/>
</dbReference>
<dbReference type="Pfam" id="PF00687">
    <property type="entry name" value="Ribosomal_L1"/>
    <property type="match status" value="1"/>
</dbReference>
<keyword evidence="2" id="KW-1017">Isopeptide bond</keyword>
<evidence type="ECO:0000256" key="5">
    <source>
        <dbReference type="ARBA" id="ARBA00022990"/>
    </source>
</evidence>
<dbReference type="GO" id="GO:0032880">
    <property type="term" value="P:regulation of protein localization"/>
    <property type="evidence" value="ECO:0007669"/>
    <property type="project" value="Ensembl"/>
</dbReference>
<comment type="function">
    <text evidence="8">Regulates cellular senescence through inhibition of PTEN translation. Acts as a pro-apoptotic regulator in response to DNA damage.</text>
</comment>
<dbReference type="InterPro" id="IPR028364">
    <property type="entry name" value="Ribosomal_uL1/biogenesis"/>
</dbReference>
<evidence type="ECO:0000256" key="8">
    <source>
        <dbReference type="ARBA" id="ARBA00054167"/>
    </source>
</evidence>
<evidence type="ECO:0000256" key="11">
    <source>
        <dbReference type="SAM" id="MobiDB-lite"/>
    </source>
</evidence>
<keyword evidence="3" id="KW-0597">Phosphoprotein</keyword>
<feature type="region of interest" description="Disordered" evidence="11">
    <location>
        <begin position="1"/>
        <end position="31"/>
    </location>
</feature>
<dbReference type="GO" id="GO:0005829">
    <property type="term" value="C:cytosol"/>
    <property type="evidence" value="ECO:0007669"/>
    <property type="project" value="Ensembl"/>
</dbReference>
<proteinExistence type="inferred from homology"/>
<dbReference type="eggNOG" id="KOG1685">
    <property type="taxonomic scope" value="Eukaryota"/>
</dbReference>
<dbReference type="GO" id="GO:0048027">
    <property type="term" value="F:mRNA 5'-UTR binding"/>
    <property type="evidence" value="ECO:0007669"/>
    <property type="project" value="Ensembl"/>
</dbReference>
<dbReference type="GO" id="GO:0005694">
    <property type="term" value="C:chromosome"/>
    <property type="evidence" value="ECO:0007669"/>
    <property type="project" value="Ensembl"/>
</dbReference>
<dbReference type="AlphaFoldDB" id="H0XCN7"/>
<comment type="similarity">
    <text evidence="9">Belongs to the universal ribosomal protein uL1 family. Highly divergent.</text>
</comment>
<feature type="compositionally biased region" description="Low complexity" evidence="11">
    <location>
        <begin position="1"/>
        <end position="22"/>
    </location>
</feature>
<evidence type="ECO:0000256" key="1">
    <source>
        <dbReference type="ARBA" id="ARBA00004604"/>
    </source>
</evidence>
<protein>
    <recommendedName>
        <fullName evidence="10">Ribosomal L1 domain-containing protein 1</fullName>
    </recommendedName>
</protein>
<feature type="compositionally biased region" description="Basic residues" evidence="11">
    <location>
        <begin position="290"/>
        <end position="305"/>
    </location>
</feature>
<dbReference type="InParanoid" id="H0XCN7"/>
<feature type="compositionally biased region" description="Basic residues" evidence="11">
    <location>
        <begin position="466"/>
        <end position="484"/>
    </location>
</feature>
<keyword evidence="13" id="KW-1185">Reference proteome</keyword>
<dbReference type="GO" id="GO:0005929">
    <property type="term" value="C:cilium"/>
    <property type="evidence" value="ECO:0007669"/>
    <property type="project" value="Ensembl"/>
</dbReference>
<accession>H0XCN7</accession>
<keyword evidence="4" id="KW-0832">Ubl conjugation</keyword>
<dbReference type="EMBL" id="AAQR03167554">
    <property type="status" value="NOT_ANNOTATED_CDS"/>
    <property type="molecule type" value="Genomic_DNA"/>
</dbReference>
<dbReference type="EMBL" id="AAQR03167558">
    <property type="status" value="NOT_ANNOTATED_CDS"/>
    <property type="molecule type" value="Genomic_DNA"/>
</dbReference>
<dbReference type="GeneTree" id="ENSGT00440000038603"/>
<dbReference type="GO" id="GO:0003730">
    <property type="term" value="F:mRNA 3'-UTR binding"/>
    <property type="evidence" value="ECO:0007669"/>
    <property type="project" value="Ensembl"/>
</dbReference>
<dbReference type="InterPro" id="IPR023674">
    <property type="entry name" value="Ribosomal_uL1-like"/>
</dbReference>
<dbReference type="HOGENOM" id="CLU_026457_0_0_1"/>
<dbReference type="Ensembl" id="ENSOGAT00000015154.2">
    <property type="protein sequence ID" value="ENSOGAP00000013565.2"/>
    <property type="gene ID" value="ENSOGAG00000015151.2"/>
</dbReference>
<dbReference type="EMBL" id="AAQR03167555">
    <property type="status" value="NOT_ANNOTATED_CDS"/>
    <property type="molecule type" value="Genomic_DNA"/>
</dbReference>
<dbReference type="Gene3D" id="3.40.50.790">
    <property type="match status" value="1"/>
</dbReference>
<dbReference type="SUPFAM" id="SSF56808">
    <property type="entry name" value="Ribosomal protein L1"/>
    <property type="match status" value="1"/>
</dbReference>
<feature type="region of interest" description="Disordered" evidence="11">
    <location>
        <begin position="282"/>
        <end position="484"/>
    </location>
</feature>
<sequence length="484" mass="54269">MEGSASMPPPSTEATAPSTSIPEAPSAEEQLDKNQIRKAVEALLAHCKSRKNDNGFLLNENENLFLMVILWKIPSKELRVRLPLPHGIRSDLEEICLFTKDEPNKTPEQTERFYRKLLNKHGIKTISRIIPLQTLKKEYKPYEAKLRLMSSFDFFLTDARIRRLLPTHIGRHFYQRKKVPVSVNLLTKNLSTEINESIGGTVLNISKSGSCSTIRIGHTAMQIEHITENIIAVAKGLSEKLPEKWKSVKLMFVKTERSVALPIFSSFVTSWDENTKRYLPKKKDNSVTKKNPRRRLEKLKWKKRQQASSVSTKDNAAPKSGALVKKPGPQKEKGPGHGKKKRSKRGRVKAQLKVTNDSEDEIPQLVPIGRTAPAKENVETQKHTIGKKSSKKSPGPTTPHGKKRKALPASDAVKAAEPETPGKAPGKKPKIREEAEKEGNLLLTKKDPRQTPKKPEAKVFATSTKPARKAPHTPKRLPKVPHST</sequence>
<dbReference type="STRING" id="30611.ENSOGAP00000013565"/>